<dbReference type="PROSITE" id="PS50297">
    <property type="entry name" value="ANK_REP_REGION"/>
    <property type="match status" value="3"/>
</dbReference>
<dbReference type="SUPFAM" id="SSF48403">
    <property type="entry name" value="Ankyrin repeat"/>
    <property type="match status" value="1"/>
</dbReference>
<feature type="repeat" description="ANK" evidence="7">
    <location>
        <begin position="91"/>
        <end position="123"/>
    </location>
</feature>
<organism evidence="10 11">
    <name type="scientific">Blepharisma stoltei</name>
    <dbReference type="NCBI Taxonomy" id="1481888"/>
    <lineage>
        <taxon>Eukaryota</taxon>
        <taxon>Sar</taxon>
        <taxon>Alveolata</taxon>
        <taxon>Ciliophora</taxon>
        <taxon>Postciliodesmatophora</taxon>
        <taxon>Heterotrichea</taxon>
        <taxon>Heterotrichida</taxon>
        <taxon>Blepharismidae</taxon>
        <taxon>Blepharisma</taxon>
    </lineage>
</organism>
<comment type="subcellular location">
    <subcellularLocation>
        <location evidence="1">Membrane</location>
        <topology evidence="1">Multi-pass membrane protein</topology>
    </subcellularLocation>
</comment>
<dbReference type="Pfam" id="PF12796">
    <property type="entry name" value="Ank_2"/>
    <property type="match status" value="2"/>
</dbReference>
<keyword evidence="8" id="KW-0808">Transferase</keyword>
<keyword evidence="6 8" id="KW-0472">Membrane</keyword>
<protein>
    <recommendedName>
        <fullName evidence="8">Palmitoyltransferase</fullName>
        <ecNumber evidence="8">2.3.1.225</ecNumber>
    </recommendedName>
</protein>
<keyword evidence="8" id="KW-0012">Acyltransferase</keyword>
<feature type="domain" description="Palmitoyltransferase DHHC" evidence="9">
    <location>
        <begin position="330"/>
        <end position="456"/>
    </location>
</feature>
<feature type="transmembrane region" description="Helical" evidence="8">
    <location>
        <begin position="291"/>
        <end position="308"/>
    </location>
</feature>
<dbReference type="PROSITE" id="PS50216">
    <property type="entry name" value="DHHC"/>
    <property type="match status" value="1"/>
</dbReference>
<comment type="caution">
    <text evidence="10">The sequence shown here is derived from an EMBL/GenBank/DDBJ whole genome shotgun (WGS) entry which is preliminary data.</text>
</comment>
<dbReference type="Proteomes" id="UP001162131">
    <property type="component" value="Unassembled WGS sequence"/>
</dbReference>
<dbReference type="InterPro" id="IPR002110">
    <property type="entry name" value="Ankyrin_rpt"/>
</dbReference>
<keyword evidence="3" id="KW-0677">Repeat</keyword>
<keyword evidence="2 8" id="KW-0812">Transmembrane</keyword>
<feature type="transmembrane region" description="Helical" evidence="8">
    <location>
        <begin position="377"/>
        <end position="402"/>
    </location>
</feature>
<feature type="transmembrane region" description="Helical" evidence="8">
    <location>
        <begin position="414"/>
        <end position="438"/>
    </location>
</feature>
<evidence type="ECO:0000256" key="7">
    <source>
        <dbReference type="PROSITE-ProRule" id="PRU00023"/>
    </source>
</evidence>
<proteinExistence type="inferred from homology"/>
<feature type="repeat" description="ANK" evidence="7">
    <location>
        <begin position="190"/>
        <end position="222"/>
    </location>
</feature>
<dbReference type="SMART" id="SM00248">
    <property type="entry name" value="ANK"/>
    <property type="match status" value="6"/>
</dbReference>
<evidence type="ECO:0000313" key="10">
    <source>
        <dbReference type="EMBL" id="CAG9324592.1"/>
    </source>
</evidence>
<dbReference type="InterPro" id="IPR036770">
    <property type="entry name" value="Ankyrin_rpt-contain_sf"/>
</dbReference>
<evidence type="ECO:0000256" key="4">
    <source>
        <dbReference type="ARBA" id="ARBA00022989"/>
    </source>
</evidence>
<comment type="catalytic activity">
    <reaction evidence="8">
        <text>L-cysteinyl-[protein] + hexadecanoyl-CoA = S-hexadecanoyl-L-cysteinyl-[protein] + CoA</text>
        <dbReference type="Rhea" id="RHEA:36683"/>
        <dbReference type="Rhea" id="RHEA-COMP:10131"/>
        <dbReference type="Rhea" id="RHEA-COMP:11032"/>
        <dbReference type="ChEBI" id="CHEBI:29950"/>
        <dbReference type="ChEBI" id="CHEBI:57287"/>
        <dbReference type="ChEBI" id="CHEBI:57379"/>
        <dbReference type="ChEBI" id="CHEBI:74151"/>
        <dbReference type="EC" id="2.3.1.225"/>
    </reaction>
</comment>
<dbReference type="PROSITE" id="PS50088">
    <property type="entry name" value="ANK_REPEAT"/>
    <property type="match status" value="3"/>
</dbReference>
<feature type="transmembrane region" description="Helical" evidence="8">
    <location>
        <begin position="267"/>
        <end position="285"/>
    </location>
</feature>
<dbReference type="Pfam" id="PF01529">
    <property type="entry name" value="DHHC"/>
    <property type="match status" value="1"/>
</dbReference>
<evidence type="ECO:0000256" key="6">
    <source>
        <dbReference type="ARBA" id="ARBA00023136"/>
    </source>
</evidence>
<sequence>MDSSETQNPFISRINDLAHGNIQVADLYAYMKENAINPAKHIGKDGYTALHICALNSMTSLVKFLIRYVQEFLPNQADTIIKSWVNQPSTEGFTCIQLAAFRGNMKLAKLLLKLGANPKTVTNQGLNIMHIAAQGDQMNMLALFESMGITYNLKDKKGATPLHIAANQGCEVAMSVLLSWPAEVNAVDDEGQTPLHLATISGNARCVRNLLLKGANTETKDKRGQTPMMIAKELNHATIISLLNEPGLWSLCGIKPPQRPVKYKRGLLALFVVLLVVGITGNILFIYRNNYYIAISAIEFVFLLIICNKDPGYLKNNKGNTLLSLCEEYDSVQICPECIIKRPPRSRHCQTCDTCVEKFDHHCPWINNCIGARNLGLFYLFLIMTLLVLISNAIFDALAFFTSEYYFIIELPSIVQQILCIFFFLISFGFIAPVLLLFTVQTRNFWTNTTTNERYSRSARIALTLDRSDSDSMVDRKSVFKNWKEMCCNSDKQGSYGTGYEVNEPMDNEIRFTWIASEHEKALRKPLLG</sequence>
<dbReference type="EMBL" id="CAJZBQ010000036">
    <property type="protein sequence ID" value="CAG9324592.1"/>
    <property type="molecule type" value="Genomic_DNA"/>
</dbReference>
<keyword evidence="11" id="KW-1185">Reference proteome</keyword>
<accession>A0AAU9JCC8</accession>
<evidence type="ECO:0000313" key="11">
    <source>
        <dbReference type="Proteomes" id="UP001162131"/>
    </source>
</evidence>
<gene>
    <name evidence="10" type="ORF">BSTOLATCC_MIC36378</name>
</gene>
<reference evidence="10" key="1">
    <citation type="submission" date="2021-09" db="EMBL/GenBank/DDBJ databases">
        <authorList>
            <consortium name="AG Swart"/>
            <person name="Singh M."/>
            <person name="Singh A."/>
            <person name="Seah K."/>
            <person name="Emmerich C."/>
        </authorList>
    </citation>
    <scope>NUCLEOTIDE SEQUENCE</scope>
    <source>
        <strain evidence="10">ATCC30299</strain>
    </source>
</reference>
<dbReference type="GO" id="GO:0016020">
    <property type="term" value="C:membrane"/>
    <property type="evidence" value="ECO:0007669"/>
    <property type="project" value="UniProtKB-SubCell"/>
</dbReference>
<feature type="repeat" description="ANK" evidence="7">
    <location>
        <begin position="157"/>
        <end position="189"/>
    </location>
</feature>
<dbReference type="InterPro" id="IPR001594">
    <property type="entry name" value="Palmitoyltrfase_DHHC"/>
</dbReference>
<evidence type="ECO:0000259" key="9">
    <source>
        <dbReference type="Pfam" id="PF01529"/>
    </source>
</evidence>
<comment type="similarity">
    <text evidence="8">Belongs to the DHHC palmitoyltransferase family.</text>
</comment>
<comment type="domain">
    <text evidence="8">The DHHC domain is required for palmitoyltransferase activity.</text>
</comment>
<evidence type="ECO:0000256" key="3">
    <source>
        <dbReference type="ARBA" id="ARBA00022737"/>
    </source>
</evidence>
<dbReference type="GO" id="GO:0019706">
    <property type="term" value="F:protein-cysteine S-palmitoyltransferase activity"/>
    <property type="evidence" value="ECO:0007669"/>
    <property type="project" value="UniProtKB-EC"/>
</dbReference>
<dbReference type="PANTHER" id="PTHR24161:SF85">
    <property type="entry name" value="PALMITOYLTRANSFERASE HIP14"/>
    <property type="match status" value="1"/>
</dbReference>
<dbReference type="AlphaFoldDB" id="A0AAU9JCC8"/>
<evidence type="ECO:0000256" key="1">
    <source>
        <dbReference type="ARBA" id="ARBA00004141"/>
    </source>
</evidence>
<evidence type="ECO:0000256" key="2">
    <source>
        <dbReference type="ARBA" id="ARBA00022692"/>
    </source>
</evidence>
<dbReference type="EC" id="2.3.1.225" evidence="8"/>
<dbReference type="Gene3D" id="1.25.40.20">
    <property type="entry name" value="Ankyrin repeat-containing domain"/>
    <property type="match status" value="3"/>
</dbReference>
<dbReference type="PANTHER" id="PTHR24161">
    <property type="entry name" value="ANK_REP_REGION DOMAIN-CONTAINING PROTEIN-RELATED"/>
    <property type="match status" value="1"/>
</dbReference>
<evidence type="ECO:0000256" key="8">
    <source>
        <dbReference type="RuleBase" id="RU079119"/>
    </source>
</evidence>
<evidence type="ECO:0000256" key="5">
    <source>
        <dbReference type="ARBA" id="ARBA00023043"/>
    </source>
</evidence>
<keyword evidence="5 7" id="KW-0040">ANK repeat</keyword>
<keyword evidence="4 8" id="KW-1133">Transmembrane helix</keyword>
<name>A0AAU9JCC8_9CILI</name>